<dbReference type="InterPro" id="IPR025724">
    <property type="entry name" value="GAG-pre-integrase_dom"/>
</dbReference>
<feature type="domain" description="Reverse transcriptase" evidence="10">
    <location>
        <begin position="910"/>
        <end position="1089"/>
    </location>
</feature>
<keyword evidence="5" id="KW-0064">Aspartyl protease</keyword>
<sequence length="2078" mass="238602">MAESSMNIQKFDGNNFTGWKFRIICILEGKDLDGFIKEDPPKDEKITVGWKRKDAQARGIITCAMDDTQVSLILTCKTSKEIWTALHSRYEGNIKGKCIEAKNNVSRLTMKKEETWEQYLLRAEKLLQEASILGGSMEDEEFITAFIRGLPPKYNLVSMQFDNYPDATISDIRRIFELHEARNKNSKDENAAYNMGHKFNKNFKKNSSDSNRERKPKCFICQKFGHKAAVCWFNPVNKRKENNQGNSIQTIPKQTFSKYKQYPSRASLRGKNHNQETAMNLHISSPDFNNKCKWILDSGATSHMSTDINLIDDLQDDSRKITLPDDRFIKSNGSGTVETYQDDNHLLTLKEVLYVPELNSNLISVSKITEDEKQIIFDENGARIIDNNGSSIITAKREDNIYTIDACANIKLEENVFKTQENNWKIWHKRLAHINENYMNMTLKDSMVYGFSCSPINNLEPCITCIQSKFTRLPFKEIDSKQSTKPLDLVHMDLIGLFQHESIGRAIYVRNIVDDLSRKIFPKFLKSKLETFAKLKEFIELIENIKGTKIKRISGLGNEKPTQRHTASWRRGSLEELRERLQDSTGSTTRIAEGTVGIPANNEFAKSAQLKDIDRLTFSILGVYDPNEDDFEIFIQRFNAACTANETSEHKKVVILLSLLDSGLLKLGNDLFFTEKMEAQTYELIVKKIRQHLEPKKKLIPQRCLFLKRTQRENESVSEYLRELKHLASNCAFGEMLEMMLRDRFVAGLTSESLQKRLLQEDDDVKLERVFALAVSYELAEKDAKELHEREVARKNRYVQEQILSLKGETEAKVTLTLDGNVLKYVVDTGSPVTLMPKTIFKKFWKVKLFPTSKNLKTLCNNPIKIVGERDVFVEEAGKKLRIIVVDEGSKSAFCYEKKKVEDELEDMVDKGILEPLDYADWAAPIVPVLKKDGARRIRICGDFRSTANKAIILDKYPLPTIDEIFSKLSGSTVFSTLDLSMAYLQVELAEAKGVVNINTTKGLLAYKRLPYGVAVAPNKFQRLMDNIFADIPGVACYIDDILVSGRDANEHKAKLELVFKRLEDKGLKLNKNKCRFAVDSVEYLGFRIDKNGLHPLINKIQAVSNAPEPKNIGQLRLFIGMLMYYARFIENISHILTPFYKLLKKNTRWKWTREHRILFNRCESLLTNESVLTHYDPTKELVLACDASSYGLGVLEKEALSIVYGCEKFRQYLLERSFVLVTDNRPLMHLFSPHKPIPVCAASRIKRWSLKLGAFHYSVEFRKTDDHGNADALSRLPLKAVERESIDEDQVLLLRKMNEVPFSFRDVAFETRRDKILSIVLRNVREDNWQVPKISKENPLFPFYKIRNELSADFGCLQWRERIVIPPKLRSQILRDLNEMHFGIVKMKMIARRYFWWPGIDGNIEDMAGNVPSVRNLQICLPSRFQNGLGPKNPGIDYIWIWPALLWFKTSLRKNSGKDSLETNLERFLLAQRAFPQTVIKESPAELLMKRRLKTRFSNLMPKMEFKGEAFHDALRKQENFNIGSDVYFRNYAAGPKWKLGTILKLLSCRHYLIGYEDQSFKRHINQLRPVKEKPEAAVLKDPRLVLPSTSTETLEDHPEMKPSQVGLEIPERQDLAPVEDNQSPIAASGEKVPSRSPRPQREKPRSTRQDVAPVGDNQSPVAASGGKVPSRSPRPQRSRRPPDRIFVGYSNKRKAFRIWDPKNYAITETRDVSFIEKEKGAELLSNEVKAELPDHVLIDLNLCHKNGQKEEEPIPIHQGNVPESTSNEPDGGKNVYNLRPTPEQGFYYEPSLSDEDTSQDDTTSDPTYPIQTLIAFAAMKNLHIHHFDIETAFLYGKLEETIYMSQPKGFEYQEEGSLLVLALTGQEVEDYFKDCDVETVKRLTLTYTNIAPNGDRKVDANKEDVIEHCKERIDAGKQVVALLQNCLAEELKEGLPEFEEFAVKMLEDMCQNDTIVEEATVGETSTLMVQGIYHDCEAIVKTRDELMMKEDVEFWKLRFCCTWSDAWQCFDMALQDADPATRKQDMNHFDFFFNALLHRFCGPEPLGEVCGTVPRGAPSKAQLIYIMLLMHEFEIY</sequence>
<evidence type="ECO:0000256" key="8">
    <source>
        <dbReference type="ARBA" id="ARBA00022918"/>
    </source>
</evidence>
<evidence type="ECO:0000256" key="4">
    <source>
        <dbReference type="ARBA" id="ARBA00022722"/>
    </source>
</evidence>
<dbReference type="Pfam" id="PF13976">
    <property type="entry name" value="gag_pre-integrs"/>
    <property type="match status" value="1"/>
</dbReference>
<reference evidence="11 12" key="1">
    <citation type="submission" date="2022-01" db="EMBL/GenBank/DDBJ databases">
        <title>A chromosomal length assembly of Cordylochernes scorpioides.</title>
        <authorList>
            <person name="Zeh D."/>
            <person name="Zeh J."/>
        </authorList>
    </citation>
    <scope>NUCLEOTIDE SEQUENCE [LARGE SCALE GENOMIC DNA]</scope>
    <source>
        <strain evidence="11">IN4F17</strain>
        <tissue evidence="11">Whole Body</tissue>
    </source>
</reference>
<evidence type="ECO:0000256" key="6">
    <source>
        <dbReference type="ARBA" id="ARBA00022759"/>
    </source>
</evidence>
<evidence type="ECO:0000256" key="3">
    <source>
        <dbReference type="ARBA" id="ARBA00022695"/>
    </source>
</evidence>
<feature type="region of interest" description="Disordered" evidence="9">
    <location>
        <begin position="1788"/>
        <end position="1807"/>
    </location>
</feature>
<dbReference type="EC" id="2.7.7.49" evidence="1"/>
<dbReference type="Pfam" id="PF17917">
    <property type="entry name" value="RT_RNaseH"/>
    <property type="match status" value="1"/>
</dbReference>
<evidence type="ECO:0000313" key="12">
    <source>
        <dbReference type="Proteomes" id="UP001235939"/>
    </source>
</evidence>
<dbReference type="InterPro" id="IPR013103">
    <property type="entry name" value="RVT_2"/>
</dbReference>
<dbReference type="Pfam" id="PF17921">
    <property type="entry name" value="Integrase_H2C2"/>
    <property type="match status" value="1"/>
</dbReference>
<keyword evidence="3" id="KW-0548">Nucleotidyltransferase</keyword>
<evidence type="ECO:0000259" key="10">
    <source>
        <dbReference type="PROSITE" id="PS50878"/>
    </source>
</evidence>
<keyword evidence="12" id="KW-1185">Reference proteome</keyword>
<dbReference type="InterPro" id="IPR054722">
    <property type="entry name" value="PolX-like_BBD"/>
</dbReference>
<dbReference type="Gene3D" id="3.30.70.270">
    <property type="match status" value="2"/>
</dbReference>
<dbReference type="Pfam" id="PF00078">
    <property type="entry name" value="RVT_1"/>
    <property type="match status" value="1"/>
</dbReference>
<dbReference type="InterPro" id="IPR050951">
    <property type="entry name" value="Retrovirus_Pol_polyprotein"/>
</dbReference>
<dbReference type="CDD" id="cd09274">
    <property type="entry name" value="RNase_HI_RT_Ty3"/>
    <property type="match status" value="1"/>
</dbReference>
<dbReference type="Gene3D" id="3.10.10.10">
    <property type="entry name" value="HIV Type 1 Reverse Transcriptase, subunit A, domain 1"/>
    <property type="match status" value="1"/>
</dbReference>
<feature type="compositionally biased region" description="Acidic residues" evidence="9">
    <location>
        <begin position="1794"/>
        <end position="1805"/>
    </location>
</feature>
<dbReference type="Pfam" id="PF14223">
    <property type="entry name" value="Retrotran_gag_2"/>
    <property type="match status" value="1"/>
</dbReference>
<keyword evidence="5" id="KW-0645">Protease</keyword>
<dbReference type="PROSITE" id="PS50878">
    <property type="entry name" value="RT_POL"/>
    <property type="match status" value="1"/>
</dbReference>
<keyword evidence="6" id="KW-0255">Endonuclease</keyword>
<name>A0ABY6KRT9_9ARAC</name>
<dbReference type="InterPro" id="IPR057670">
    <property type="entry name" value="SH3_retrovirus"/>
</dbReference>
<dbReference type="Pfam" id="PF22936">
    <property type="entry name" value="Pol_BBD"/>
    <property type="match status" value="1"/>
</dbReference>
<feature type="region of interest" description="Disordered" evidence="9">
    <location>
        <begin position="1580"/>
        <end position="1687"/>
    </location>
</feature>
<dbReference type="CDD" id="cd01647">
    <property type="entry name" value="RT_LTR"/>
    <property type="match status" value="1"/>
</dbReference>
<feature type="compositionally biased region" description="Basic and acidic residues" evidence="9">
    <location>
        <begin position="1641"/>
        <end position="1650"/>
    </location>
</feature>
<dbReference type="Proteomes" id="UP001235939">
    <property type="component" value="Chromosome 07"/>
</dbReference>
<organism evidence="11 12">
    <name type="scientific">Cordylochernes scorpioides</name>
    <dbReference type="NCBI Taxonomy" id="51811"/>
    <lineage>
        <taxon>Eukaryota</taxon>
        <taxon>Metazoa</taxon>
        <taxon>Ecdysozoa</taxon>
        <taxon>Arthropoda</taxon>
        <taxon>Chelicerata</taxon>
        <taxon>Arachnida</taxon>
        <taxon>Pseudoscorpiones</taxon>
        <taxon>Cheliferoidea</taxon>
        <taxon>Chernetidae</taxon>
        <taxon>Cordylochernes</taxon>
    </lineage>
</organism>
<dbReference type="InterPro" id="IPR000477">
    <property type="entry name" value="RT_dom"/>
</dbReference>
<evidence type="ECO:0000256" key="9">
    <source>
        <dbReference type="SAM" id="MobiDB-lite"/>
    </source>
</evidence>
<keyword evidence="7" id="KW-0378">Hydrolase</keyword>
<dbReference type="SUPFAM" id="SSF50630">
    <property type="entry name" value="Acid proteases"/>
    <property type="match status" value="1"/>
</dbReference>
<dbReference type="InterPro" id="IPR041373">
    <property type="entry name" value="RT_RNaseH"/>
</dbReference>
<keyword evidence="4" id="KW-0540">Nuclease</keyword>
<dbReference type="InterPro" id="IPR043502">
    <property type="entry name" value="DNA/RNA_pol_sf"/>
</dbReference>
<dbReference type="Pfam" id="PF25597">
    <property type="entry name" value="SH3_retrovirus"/>
    <property type="match status" value="1"/>
</dbReference>
<evidence type="ECO:0000256" key="1">
    <source>
        <dbReference type="ARBA" id="ARBA00012493"/>
    </source>
</evidence>
<dbReference type="InterPro" id="IPR041588">
    <property type="entry name" value="Integrase_H2C2"/>
</dbReference>
<dbReference type="InterPro" id="IPR021109">
    <property type="entry name" value="Peptidase_aspartic_dom_sf"/>
</dbReference>
<proteinExistence type="predicted"/>
<feature type="region of interest" description="Disordered" evidence="9">
    <location>
        <begin position="1752"/>
        <end position="1782"/>
    </location>
</feature>
<dbReference type="PANTHER" id="PTHR37984">
    <property type="entry name" value="PROTEIN CBG26694"/>
    <property type="match status" value="1"/>
</dbReference>
<evidence type="ECO:0000256" key="2">
    <source>
        <dbReference type="ARBA" id="ARBA00022679"/>
    </source>
</evidence>
<keyword evidence="2" id="KW-0808">Transferase</keyword>
<protein>
    <recommendedName>
        <fullName evidence="1">RNA-directed DNA polymerase</fullName>
        <ecNumber evidence="1">2.7.7.49</ecNumber>
    </recommendedName>
</protein>
<dbReference type="Pfam" id="PF07727">
    <property type="entry name" value="RVT_2"/>
    <property type="match status" value="1"/>
</dbReference>
<dbReference type="SUPFAM" id="SSF56672">
    <property type="entry name" value="DNA/RNA polymerases"/>
    <property type="match status" value="1"/>
</dbReference>
<dbReference type="Gene3D" id="1.10.340.70">
    <property type="match status" value="1"/>
</dbReference>
<dbReference type="EMBL" id="CP092869">
    <property type="protein sequence ID" value="UYV70438.1"/>
    <property type="molecule type" value="Genomic_DNA"/>
</dbReference>
<accession>A0ABY6KRT9</accession>
<dbReference type="InterPro" id="IPR043128">
    <property type="entry name" value="Rev_trsase/Diguanyl_cyclase"/>
</dbReference>
<evidence type="ECO:0000256" key="7">
    <source>
        <dbReference type="ARBA" id="ARBA00022801"/>
    </source>
</evidence>
<evidence type="ECO:0000313" key="11">
    <source>
        <dbReference type="EMBL" id="UYV70438.1"/>
    </source>
</evidence>
<keyword evidence="8" id="KW-0695">RNA-directed DNA polymerase</keyword>
<evidence type="ECO:0000256" key="5">
    <source>
        <dbReference type="ARBA" id="ARBA00022750"/>
    </source>
</evidence>
<gene>
    <name evidence="11" type="ORF">LAZ67_7002989</name>
</gene>
<dbReference type="PANTHER" id="PTHR37984:SF13">
    <property type="entry name" value="RIBONUCLEASE H"/>
    <property type="match status" value="1"/>
</dbReference>